<evidence type="ECO:0000313" key="3">
    <source>
        <dbReference type="Proteomes" id="UP001370490"/>
    </source>
</evidence>
<dbReference type="EMBL" id="JBAMMX010000021">
    <property type="protein sequence ID" value="KAK6919544.1"/>
    <property type="molecule type" value="Genomic_DNA"/>
</dbReference>
<keyword evidence="1" id="KW-0472">Membrane</keyword>
<gene>
    <name evidence="2" type="ORF">RJ641_015448</name>
</gene>
<accession>A0AAN8YY77</accession>
<comment type="caution">
    <text evidence="2">The sequence shown here is derived from an EMBL/GenBank/DDBJ whole genome shotgun (WGS) entry which is preliminary data.</text>
</comment>
<organism evidence="2 3">
    <name type="scientific">Dillenia turbinata</name>
    <dbReference type="NCBI Taxonomy" id="194707"/>
    <lineage>
        <taxon>Eukaryota</taxon>
        <taxon>Viridiplantae</taxon>
        <taxon>Streptophyta</taxon>
        <taxon>Embryophyta</taxon>
        <taxon>Tracheophyta</taxon>
        <taxon>Spermatophyta</taxon>
        <taxon>Magnoliopsida</taxon>
        <taxon>eudicotyledons</taxon>
        <taxon>Gunneridae</taxon>
        <taxon>Pentapetalae</taxon>
        <taxon>Dilleniales</taxon>
        <taxon>Dilleniaceae</taxon>
        <taxon>Dillenia</taxon>
    </lineage>
</organism>
<dbReference type="AlphaFoldDB" id="A0AAN8YY77"/>
<protein>
    <submittedName>
        <fullName evidence="2">Uncharacterized protein</fullName>
    </submittedName>
</protein>
<feature type="transmembrane region" description="Helical" evidence="1">
    <location>
        <begin position="18"/>
        <end position="36"/>
    </location>
</feature>
<name>A0AAN8YY77_9MAGN</name>
<dbReference type="Proteomes" id="UP001370490">
    <property type="component" value="Unassembled WGS sequence"/>
</dbReference>
<sequence>MLCGCLGFGRGTLMITPLFQHPMLLFLGSFTLFLALG</sequence>
<keyword evidence="1" id="KW-1133">Transmembrane helix</keyword>
<reference evidence="2 3" key="1">
    <citation type="submission" date="2023-12" db="EMBL/GenBank/DDBJ databases">
        <title>A high-quality genome assembly for Dillenia turbinata (Dilleniales).</title>
        <authorList>
            <person name="Chanderbali A."/>
        </authorList>
    </citation>
    <scope>NUCLEOTIDE SEQUENCE [LARGE SCALE GENOMIC DNA]</scope>
    <source>
        <strain evidence="2">LSX21</strain>
        <tissue evidence="2">Leaf</tissue>
    </source>
</reference>
<keyword evidence="3" id="KW-1185">Reference proteome</keyword>
<evidence type="ECO:0000313" key="2">
    <source>
        <dbReference type="EMBL" id="KAK6919544.1"/>
    </source>
</evidence>
<proteinExistence type="predicted"/>
<evidence type="ECO:0000256" key="1">
    <source>
        <dbReference type="SAM" id="Phobius"/>
    </source>
</evidence>
<keyword evidence="1" id="KW-0812">Transmembrane</keyword>